<feature type="transmembrane region" description="Helical" evidence="8">
    <location>
        <begin position="220"/>
        <end position="239"/>
    </location>
</feature>
<dbReference type="RefSeq" id="WP_055149306.1">
    <property type="nucleotide sequence ID" value="NZ_CZAW01000003.1"/>
</dbReference>
<dbReference type="GO" id="GO:0005886">
    <property type="term" value="C:plasma membrane"/>
    <property type="evidence" value="ECO:0007669"/>
    <property type="project" value="UniProtKB-SubCell"/>
</dbReference>
<sequence length="404" mass="44717">MPGFTYVAVDKKGKEKKGSIEADNREKVIDILKNDGLIPVSVKEQGALNKDIDFSIGKKVKPRDLSVFCRQFVSITQAGVPMKEALQMLSEQTENKWLKRAISEVLLSVEKGNTLADSMRGQSDIFPPMLINMVEAGENSGSLEMAFTRMAIQFEKEAKLKATIRKATIYPIILVVAAIGVVAVMLLFVIPIFIDMFADLDVEMPGITMWVMNTSEWMTAHWYIILALIILVIVAYKMIYKTEQGRLAIDRVKMKMPLFGKLTVKTACAQFARTMSTLLSSGISTIDALETVSKIVNNIHYTNALLKAREEVMKGIPLSEPLTASKIFPPMVCHMTGIGEETGNIEDMLEKLADYYDEEVEMTTQSVLAAMEPLIIVFMALVVGTLVIAVVSPIGAMYNGLDNL</sequence>
<dbReference type="PANTHER" id="PTHR30012:SF0">
    <property type="entry name" value="TYPE II SECRETION SYSTEM PROTEIN F-RELATED"/>
    <property type="match status" value="1"/>
</dbReference>
<accession>A0A174K739</accession>
<evidence type="ECO:0000256" key="6">
    <source>
        <dbReference type="ARBA" id="ARBA00022989"/>
    </source>
</evidence>
<name>A0A174K739_9FIRM</name>
<gene>
    <name evidence="10" type="primary">epsF</name>
    <name evidence="10" type="ORF">ERS852523_00393</name>
</gene>
<dbReference type="FunFam" id="1.20.81.30:FF:000001">
    <property type="entry name" value="Type II secretion system protein F"/>
    <property type="match status" value="2"/>
</dbReference>
<protein>
    <submittedName>
        <fullName evidence="10">Cholera toxin secretion protein epsF</fullName>
    </submittedName>
</protein>
<evidence type="ECO:0000256" key="2">
    <source>
        <dbReference type="ARBA" id="ARBA00005745"/>
    </source>
</evidence>
<dbReference type="InterPro" id="IPR042094">
    <property type="entry name" value="T2SS_GspF_sf"/>
</dbReference>
<dbReference type="Gene3D" id="1.20.81.30">
    <property type="entry name" value="Type II secretion system (T2SS), domain F"/>
    <property type="match status" value="2"/>
</dbReference>
<dbReference type="EMBL" id="CZAW01000003">
    <property type="protein sequence ID" value="CUP05275.1"/>
    <property type="molecule type" value="Genomic_DNA"/>
</dbReference>
<dbReference type="InterPro" id="IPR003004">
    <property type="entry name" value="GspF/PilC"/>
</dbReference>
<feature type="transmembrane region" description="Helical" evidence="8">
    <location>
        <begin position="169"/>
        <end position="194"/>
    </location>
</feature>
<keyword evidence="7 8" id="KW-0472">Membrane</keyword>
<feature type="domain" description="Type II secretion system protein GspF" evidence="9">
    <location>
        <begin position="68"/>
        <end position="191"/>
    </location>
</feature>
<evidence type="ECO:0000313" key="11">
    <source>
        <dbReference type="Proteomes" id="UP000095712"/>
    </source>
</evidence>
<proteinExistence type="inferred from homology"/>
<keyword evidence="6 8" id="KW-1133">Transmembrane helix</keyword>
<evidence type="ECO:0000259" key="9">
    <source>
        <dbReference type="Pfam" id="PF00482"/>
    </source>
</evidence>
<dbReference type="InterPro" id="IPR018076">
    <property type="entry name" value="T2SS_GspF_dom"/>
</dbReference>
<dbReference type="Proteomes" id="UP000095712">
    <property type="component" value="Unassembled WGS sequence"/>
</dbReference>
<dbReference type="OrthoDB" id="9805682at2"/>
<dbReference type="AlphaFoldDB" id="A0A174K739"/>
<feature type="transmembrane region" description="Helical" evidence="8">
    <location>
        <begin position="374"/>
        <end position="398"/>
    </location>
</feature>
<keyword evidence="3" id="KW-1003">Cell membrane</keyword>
<comment type="subcellular location">
    <subcellularLocation>
        <location evidence="1">Cell inner membrane</location>
        <topology evidence="1">Multi-pass membrane protein</topology>
    </subcellularLocation>
</comment>
<comment type="similarity">
    <text evidence="2">Belongs to the GSP F family.</text>
</comment>
<evidence type="ECO:0000256" key="5">
    <source>
        <dbReference type="ARBA" id="ARBA00022692"/>
    </source>
</evidence>
<organism evidence="10 11">
    <name type="scientific">Blautia wexlerae</name>
    <dbReference type="NCBI Taxonomy" id="418240"/>
    <lineage>
        <taxon>Bacteria</taxon>
        <taxon>Bacillati</taxon>
        <taxon>Bacillota</taxon>
        <taxon>Clostridia</taxon>
        <taxon>Lachnospirales</taxon>
        <taxon>Lachnospiraceae</taxon>
        <taxon>Blautia</taxon>
    </lineage>
</organism>
<dbReference type="PANTHER" id="PTHR30012">
    <property type="entry name" value="GENERAL SECRETION PATHWAY PROTEIN"/>
    <property type="match status" value="1"/>
</dbReference>
<evidence type="ECO:0000256" key="7">
    <source>
        <dbReference type="ARBA" id="ARBA00023136"/>
    </source>
</evidence>
<evidence type="ECO:0000256" key="8">
    <source>
        <dbReference type="SAM" id="Phobius"/>
    </source>
</evidence>
<keyword evidence="5 8" id="KW-0812">Transmembrane</keyword>
<dbReference type="PRINTS" id="PR00812">
    <property type="entry name" value="BCTERIALGSPF"/>
</dbReference>
<feature type="domain" description="Type II secretion system protein GspF" evidence="9">
    <location>
        <begin position="271"/>
        <end position="393"/>
    </location>
</feature>
<reference evidence="10 11" key="1">
    <citation type="submission" date="2015-09" db="EMBL/GenBank/DDBJ databases">
        <authorList>
            <consortium name="Pathogen Informatics"/>
        </authorList>
    </citation>
    <scope>NUCLEOTIDE SEQUENCE [LARGE SCALE GENOMIC DNA]</scope>
    <source>
        <strain evidence="10 11">2789STDY5834911</strain>
    </source>
</reference>
<evidence type="ECO:0000256" key="4">
    <source>
        <dbReference type="ARBA" id="ARBA00022519"/>
    </source>
</evidence>
<dbReference type="Pfam" id="PF00482">
    <property type="entry name" value="T2SSF"/>
    <property type="match status" value="2"/>
</dbReference>
<evidence type="ECO:0000256" key="3">
    <source>
        <dbReference type="ARBA" id="ARBA00022475"/>
    </source>
</evidence>
<dbReference type="GO" id="GO:0015628">
    <property type="term" value="P:protein secretion by the type II secretion system"/>
    <property type="evidence" value="ECO:0007669"/>
    <property type="project" value="TreeGrafter"/>
</dbReference>
<keyword evidence="4" id="KW-0997">Cell inner membrane</keyword>
<evidence type="ECO:0000313" key="10">
    <source>
        <dbReference type="EMBL" id="CUP05275.1"/>
    </source>
</evidence>
<evidence type="ECO:0000256" key="1">
    <source>
        <dbReference type="ARBA" id="ARBA00004429"/>
    </source>
</evidence>